<evidence type="ECO:0000313" key="5">
    <source>
        <dbReference type="EMBL" id="QJD29431.1"/>
    </source>
</evidence>
<dbReference type="GO" id="GO:0005829">
    <property type="term" value="C:cytosol"/>
    <property type="evidence" value="ECO:0007669"/>
    <property type="project" value="TreeGrafter"/>
</dbReference>
<dbReference type="InterPro" id="IPR012318">
    <property type="entry name" value="HTH_CRP"/>
</dbReference>
<gene>
    <name evidence="5" type="ORF">GNH96_05280</name>
</gene>
<evidence type="ECO:0000256" key="3">
    <source>
        <dbReference type="ARBA" id="ARBA00023163"/>
    </source>
</evidence>
<accession>A0A858Q6H9</accession>
<dbReference type="SUPFAM" id="SSF46785">
    <property type="entry name" value="Winged helix' DNA-binding domain"/>
    <property type="match status" value="1"/>
</dbReference>
<name>A0A858Q6H9_9GAMM</name>
<sequence length="221" mass="24486">MPDHRILLREHFPNLLETSDPVLDELFSRATRVRLEAGKYVFYPGSRCQGYAFVTKGVVRCQVLSEQGRQIVLYHVGPGESCVLTTSCLLGDTVYPAEGVAQTEVSALVIPAEAFRVAVDRSPALRCHVFRNFATSLAAVMARLADVVFGDIDHRLIHILLASGETRVSRTHQELADELGTAREVVSRHLKRLEHLGWVGLGRGSIELLDINRLRGFVVST</sequence>
<dbReference type="GO" id="GO:0003700">
    <property type="term" value="F:DNA-binding transcription factor activity"/>
    <property type="evidence" value="ECO:0007669"/>
    <property type="project" value="TreeGrafter"/>
</dbReference>
<keyword evidence="3" id="KW-0804">Transcription</keyword>
<dbReference type="InterPro" id="IPR000595">
    <property type="entry name" value="cNMP-bd_dom"/>
</dbReference>
<dbReference type="InterPro" id="IPR014710">
    <property type="entry name" value="RmlC-like_jellyroll"/>
</dbReference>
<evidence type="ECO:0000256" key="2">
    <source>
        <dbReference type="ARBA" id="ARBA00023125"/>
    </source>
</evidence>
<dbReference type="InterPro" id="IPR036390">
    <property type="entry name" value="WH_DNA-bd_sf"/>
</dbReference>
<dbReference type="GO" id="GO:0003677">
    <property type="term" value="F:DNA binding"/>
    <property type="evidence" value="ECO:0007669"/>
    <property type="project" value="UniProtKB-KW"/>
</dbReference>
<keyword evidence="2" id="KW-0238">DNA-binding</keyword>
<dbReference type="Pfam" id="PF13545">
    <property type="entry name" value="HTH_Crp_2"/>
    <property type="match status" value="1"/>
</dbReference>
<dbReference type="EMBL" id="CP046565">
    <property type="protein sequence ID" value="QJD29431.1"/>
    <property type="molecule type" value="Genomic_DNA"/>
</dbReference>
<dbReference type="Proteomes" id="UP000503004">
    <property type="component" value="Chromosome"/>
</dbReference>
<protein>
    <submittedName>
        <fullName evidence="5">Cyclic nucleotide-binding domain-containing protein</fullName>
    </submittedName>
</protein>
<dbReference type="RefSeq" id="WP_169602716.1">
    <property type="nucleotide sequence ID" value="NZ_CP046565.1"/>
</dbReference>
<dbReference type="AlphaFoldDB" id="A0A858Q6H9"/>
<dbReference type="PANTHER" id="PTHR24567">
    <property type="entry name" value="CRP FAMILY TRANSCRIPTIONAL REGULATORY PROTEIN"/>
    <property type="match status" value="1"/>
</dbReference>
<proteinExistence type="predicted"/>
<dbReference type="Gene3D" id="1.10.10.10">
    <property type="entry name" value="Winged helix-like DNA-binding domain superfamily/Winged helix DNA-binding domain"/>
    <property type="match status" value="1"/>
</dbReference>
<dbReference type="Gene3D" id="2.60.120.10">
    <property type="entry name" value="Jelly Rolls"/>
    <property type="match status" value="1"/>
</dbReference>
<evidence type="ECO:0000259" key="4">
    <source>
        <dbReference type="PROSITE" id="PS51063"/>
    </source>
</evidence>
<dbReference type="KEGG" id="metu:GNH96_05280"/>
<organism evidence="5 6">
    <name type="scientific">Methylococcus geothermalis</name>
    <dbReference type="NCBI Taxonomy" id="2681310"/>
    <lineage>
        <taxon>Bacteria</taxon>
        <taxon>Pseudomonadati</taxon>
        <taxon>Pseudomonadota</taxon>
        <taxon>Gammaproteobacteria</taxon>
        <taxon>Methylococcales</taxon>
        <taxon>Methylococcaceae</taxon>
        <taxon>Methylococcus</taxon>
    </lineage>
</organism>
<dbReference type="InterPro" id="IPR036388">
    <property type="entry name" value="WH-like_DNA-bd_sf"/>
</dbReference>
<dbReference type="SMART" id="SM00419">
    <property type="entry name" value="HTH_CRP"/>
    <property type="match status" value="1"/>
</dbReference>
<dbReference type="InterPro" id="IPR050397">
    <property type="entry name" value="Env_Response_Regulators"/>
</dbReference>
<keyword evidence="6" id="KW-1185">Reference proteome</keyword>
<dbReference type="SUPFAM" id="SSF51206">
    <property type="entry name" value="cAMP-binding domain-like"/>
    <property type="match status" value="1"/>
</dbReference>
<dbReference type="PROSITE" id="PS51063">
    <property type="entry name" value="HTH_CRP_2"/>
    <property type="match status" value="1"/>
</dbReference>
<dbReference type="Pfam" id="PF00027">
    <property type="entry name" value="cNMP_binding"/>
    <property type="match status" value="1"/>
</dbReference>
<feature type="domain" description="HTH crp-type" evidence="4">
    <location>
        <begin position="150"/>
        <end position="212"/>
    </location>
</feature>
<dbReference type="PANTHER" id="PTHR24567:SF74">
    <property type="entry name" value="HTH-TYPE TRANSCRIPTIONAL REGULATOR ARCR"/>
    <property type="match status" value="1"/>
</dbReference>
<dbReference type="CDD" id="cd00038">
    <property type="entry name" value="CAP_ED"/>
    <property type="match status" value="1"/>
</dbReference>
<reference evidence="6" key="1">
    <citation type="submission" date="2019-12" db="EMBL/GenBank/DDBJ databases">
        <authorList>
            <person name="Awala S.I."/>
            <person name="Rhee S.K."/>
        </authorList>
    </citation>
    <scope>NUCLEOTIDE SEQUENCE [LARGE SCALE GENOMIC DNA]</scope>
    <source>
        <strain evidence="6">IM1</strain>
    </source>
</reference>
<evidence type="ECO:0000256" key="1">
    <source>
        <dbReference type="ARBA" id="ARBA00023015"/>
    </source>
</evidence>
<keyword evidence="1" id="KW-0805">Transcription regulation</keyword>
<evidence type="ECO:0000313" key="6">
    <source>
        <dbReference type="Proteomes" id="UP000503004"/>
    </source>
</evidence>
<dbReference type="InterPro" id="IPR018490">
    <property type="entry name" value="cNMP-bd_dom_sf"/>
</dbReference>